<evidence type="ECO:0000256" key="4">
    <source>
        <dbReference type="ARBA" id="ARBA00022723"/>
    </source>
</evidence>
<comment type="cofactor">
    <cofactor evidence="1">
        <name>Co(2+)</name>
        <dbReference type="ChEBI" id="CHEBI:48828"/>
    </cofactor>
</comment>
<organism evidence="9 10">
    <name type="scientific">Streptomyces aurantiacus</name>
    <dbReference type="NCBI Taxonomy" id="47760"/>
    <lineage>
        <taxon>Bacteria</taxon>
        <taxon>Bacillati</taxon>
        <taxon>Actinomycetota</taxon>
        <taxon>Actinomycetes</taxon>
        <taxon>Kitasatosporales</taxon>
        <taxon>Streptomycetaceae</taxon>
        <taxon>Streptomyces</taxon>
        <taxon>Streptomyces aurantiacus group</taxon>
    </lineage>
</organism>
<proteinExistence type="inferred from homology"/>
<keyword evidence="7" id="KW-0170">Cobalt</keyword>
<keyword evidence="5" id="KW-0378">Hydrolase</keyword>
<evidence type="ECO:0000259" key="8">
    <source>
        <dbReference type="Pfam" id="PF07687"/>
    </source>
</evidence>
<dbReference type="Pfam" id="PF01546">
    <property type="entry name" value="Peptidase_M20"/>
    <property type="match status" value="1"/>
</dbReference>
<dbReference type="AlphaFoldDB" id="A0A7G1PGV3"/>
<dbReference type="Proteomes" id="UP000516444">
    <property type="component" value="Chromosome"/>
</dbReference>
<accession>A0A7G1PGV3</accession>
<dbReference type="PANTHER" id="PTHR43808">
    <property type="entry name" value="ACETYLORNITHINE DEACETYLASE"/>
    <property type="match status" value="1"/>
</dbReference>
<dbReference type="EMBL" id="AP023440">
    <property type="protein sequence ID" value="BCL33176.1"/>
    <property type="molecule type" value="Genomic_DNA"/>
</dbReference>
<dbReference type="GO" id="GO:0046872">
    <property type="term" value="F:metal ion binding"/>
    <property type="evidence" value="ECO:0007669"/>
    <property type="project" value="UniProtKB-KW"/>
</dbReference>
<evidence type="ECO:0000256" key="7">
    <source>
        <dbReference type="ARBA" id="ARBA00023285"/>
    </source>
</evidence>
<dbReference type="NCBIfam" id="TIGR01910">
    <property type="entry name" value="DapE-ArgE"/>
    <property type="match status" value="1"/>
</dbReference>
<keyword evidence="10" id="KW-1185">Reference proteome</keyword>
<keyword evidence="4" id="KW-0479">Metal-binding</keyword>
<dbReference type="SUPFAM" id="SSF53187">
    <property type="entry name" value="Zn-dependent exopeptidases"/>
    <property type="match status" value="1"/>
</dbReference>
<dbReference type="Gene3D" id="3.30.70.360">
    <property type="match status" value="1"/>
</dbReference>
<comment type="similarity">
    <text evidence="3">Belongs to the peptidase M20A family.</text>
</comment>
<gene>
    <name evidence="9" type="ORF">GCM10017557_80350</name>
</gene>
<dbReference type="Gene3D" id="3.40.630.10">
    <property type="entry name" value="Zn peptidases"/>
    <property type="match status" value="1"/>
</dbReference>
<dbReference type="Pfam" id="PF07687">
    <property type="entry name" value="M20_dimer"/>
    <property type="match status" value="1"/>
</dbReference>
<evidence type="ECO:0000256" key="2">
    <source>
        <dbReference type="ARBA" id="ARBA00001947"/>
    </source>
</evidence>
<reference evidence="9 10" key="1">
    <citation type="journal article" date="2014" name="Int. J. Syst. Evol. Microbiol.">
        <title>Complete genome sequence of Corynebacterium casei LMG S-19264T (=DSM 44701T), isolated from a smear-ripened cheese.</title>
        <authorList>
            <consortium name="US DOE Joint Genome Institute (JGI-PGF)"/>
            <person name="Walter F."/>
            <person name="Albersmeier A."/>
            <person name="Kalinowski J."/>
            <person name="Ruckert C."/>
        </authorList>
    </citation>
    <scope>NUCLEOTIDE SEQUENCE [LARGE SCALE GENOMIC DNA]</scope>
    <source>
        <strain evidence="9 10">JCM 4677</strain>
    </source>
</reference>
<dbReference type="GO" id="GO:0016787">
    <property type="term" value="F:hydrolase activity"/>
    <property type="evidence" value="ECO:0007669"/>
    <property type="project" value="UniProtKB-KW"/>
</dbReference>
<dbReference type="SUPFAM" id="SSF55031">
    <property type="entry name" value="Bacterial exopeptidase dimerisation domain"/>
    <property type="match status" value="1"/>
</dbReference>
<dbReference type="RefSeq" id="WP_190854752.1">
    <property type="nucleotide sequence ID" value="NZ_AP023440.1"/>
</dbReference>
<keyword evidence="6" id="KW-0862">Zinc</keyword>
<dbReference type="InterPro" id="IPR050072">
    <property type="entry name" value="Peptidase_M20A"/>
</dbReference>
<feature type="domain" description="Peptidase M20 dimerisation" evidence="8">
    <location>
        <begin position="187"/>
        <end position="291"/>
    </location>
</feature>
<evidence type="ECO:0000256" key="6">
    <source>
        <dbReference type="ARBA" id="ARBA00022833"/>
    </source>
</evidence>
<name>A0A7G1PGV3_9ACTN</name>
<evidence type="ECO:0000256" key="5">
    <source>
        <dbReference type="ARBA" id="ARBA00022801"/>
    </source>
</evidence>
<dbReference type="PANTHER" id="PTHR43808:SF32">
    <property type="entry name" value="ARGE_DAPE-RELATED DEACYLASE"/>
    <property type="match status" value="1"/>
</dbReference>
<sequence>MDHVQRETETFGPAEAAELVELTQALIRIDTVNPPGNERAVAQLLLDRALEWGLEGEIVELSEARANLQLRLPGGTEQPALMYCGHFDTVPLGGAPWTHDAHGAHLSPEGVLWGRGAVDMKGGVAAMVCGMGALARRSAQFPAEIRFLGTIGEEVDCAGARAALGSGAMDGVGRLVIAEPTNMELVVAHKGALFLELTARGRSAHAAMPEQGVNAISHMMRLLERIEQLDFRVGEHPLLGRPTVTIGTITGGSVVNIVPDRCVAQVDIRTTPDVDHEALLEVLAHVVDAHRVDGVEFELRVTGDYPPVGTAPDDPLVTAADRVLRAFGDGAPRKTAVSYFSDGSILQPPTGLPTLLCGPGDPDLAHQTDERVDVAQLVRAARFFAELPYEVFQ</sequence>
<protein>
    <submittedName>
        <fullName evidence="9">Peptidase M20</fullName>
    </submittedName>
</protein>
<comment type="cofactor">
    <cofactor evidence="2">
        <name>Zn(2+)</name>
        <dbReference type="ChEBI" id="CHEBI:29105"/>
    </cofactor>
</comment>
<evidence type="ECO:0000256" key="3">
    <source>
        <dbReference type="ARBA" id="ARBA00006247"/>
    </source>
</evidence>
<dbReference type="InterPro" id="IPR036264">
    <property type="entry name" value="Bact_exopeptidase_dim_dom"/>
</dbReference>
<dbReference type="InterPro" id="IPR010182">
    <property type="entry name" value="ArgE/DapE"/>
</dbReference>
<evidence type="ECO:0000256" key="1">
    <source>
        <dbReference type="ARBA" id="ARBA00001941"/>
    </source>
</evidence>
<dbReference type="InterPro" id="IPR011650">
    <property type="entry name" value="Peptidase_M20_dimer"/>
</dbReference>
<dbReference type="InterPro" id="IPR002933">
    <property type="entry name" value="Peptidase_M20"/>
</dbReference>
<dbReference type="CDD" id="cd08659">
    <property type="entry name" value="M20_ArgE_DapE-like"/>
    <property type="match status" value="1"/>
</dbReference>
<evidence type="ECO:0000313" key="9">
    <source>
        <dbReference type="EMBL" id="BCL33176.1"/>
    </source>
</evidence>
<dbReference type="KEGG" id="sgm:GCM10017557_80350"/>
<evidence type="ECO:0000313" key="10">
    <source>
        <dbReference type="Proteomes" id="UP000516444"/>
    </source>
</evidence>